<evidence type="ECO:0000313" key="2">
    <source>
        <dbReference type="Proteomes" id="UP000023152"/>
    </source>
</evidence>
<dbReference type="EMBL" id="ASPP01006419">
    <property type="protein sequence ID" value="ETO28853.1"/>
    <property type="molecule type" value="Genomic_DNA"/>
</dbReference>
<protein>
    <submittedName>
        <fullName evidence="1">Uncharacterized protein</fullName>
    </submittedName>
</protein>
<dbReference type="Proteomes" id="UP000023152">
    <property type="component" value="Unassembled WGS sequence"/>
</dbReference>
<evidence type="ECO:0000313" key="1">
    <source>
        <dbReference type="EMBL" id="ETO28853.1"/>
    </source>
</evidence>
<reference evidence="1 2" key="1">
    <citation type="journal article" date="2013" name="Curr. Biol.">
        <title>The Genome of the Foraminiferan Reticulomyxa filosa.</title>
        <authorList>
            <person name="Glockner G."/>
            <person name="Hulsmann N."/>
            <person name="Schleicher M."/>
            <person name="Noegel A.A."/>
            <person name="Eichinger L."/>
            <person name="Gallinger C."/>
            <person name="Pawlowski J."/>
            <person name="Sierra R."/>
            <person name="Euteneuer U."/>
            <person name="Pillet L."/>
            <person name="Moustafa A."/>
            <person name="Platzer M."/>
            <person name="Groth M."/>
            <person name="Szafranski K."/>
            <person name="Schliwa M."/>
        </authorList>
    </citation>
    <scope>NUCLEOTIDE SEQUENCE [LARGE SCALE GENOMIC DNA]</scope>
</reference>
<accession>X6NSD8</accession>
<keyword evidence="2" id="KW-1185">Reference proteome</keyword>
<organism evidence="1 2">
    <name type="scientific">Reticulomyxa filosa</name>
    <dbReference type="NCBI Taxonomy" id="46433"/>
    <lineage>
        <taxon>Eukaryota</taxon>
        <taxon>Sar</taxon>
        <taxon>Rhizaria</taxon>
        <taxon>Retaria</taxon>
        <taxon>Foraminifera</taxon>
        <taxon>Monothalamids</taxon>
        <taxon>Reticulomyxidae</taxon>
        <taxon>Reticulomyxa</taxon>
    </lineage>
</organism>
<proteinExistence type="predicted"/>
<gene>
    <name evidence="1" type="ORF">RFI_08274</name>
</gene>
<name>X6NSD8_RETFI</name>
<sequence length="96" mass="11674">MQVYVNHAFLFFFKKSFRKKKKKGNDHIEGYVEYIEENYTVFLFVHVPDLKFALLCVFINLIEETFMSIQQKKEFKIKLVDNYCDRSEKKVDFTEI</sequence>
<comment type="caution">
    <text evidence="1">The sequence shown here is derived from an EMBL/GenBank/DDBJ whole genome shotgun (WGS) entry which is preliminary data.</text>
</comment>
<dbReference type="AlphaFoldDB" id="X6NSD8"/>